<evidence type="ECO:0000313" key="10">
    <source>
        <dbReference type="EMBL" id="KAE9278374.1"/>
    </source>
</evidence>
<evidence type="ECO:0000313" key="17">
    <source>
        <dbReference type="Proteomes" id="UP000441208"/>
    </source>
</evidence>
<evidence type="ECO:0008006" key="22">
    <source>
        <dbReference type="Google" id="ProtNLM"/>
    </source>
</evidence>
<feature type="signal peptide" evidence="1">
    <location>
        <begin position="1"/>
        <end position="21"/>
    </location>
</feature>
<comment type="caution">
    <text evidence="7">The sequence shown here is derived from an EMBL/GenBank/DDBJ whole genome shotgun (WGS) entry which is preliminary data.</text>
</comment>
<evidence type="ECO:0000313" key="20">
    <source>
        <dbReference type="Proteomes" id="UP000486351"/>
    </source>
</evidence>
<dbReference type="Proteomes" id="UP000476176">
    <property type="component" value="Unassembled WGS sequence"/>
</dbReference>
<dbReference type="EMBL" id="QXGB01002902">
    <property type="protein sequence ID" value="KAE9174180.1"/>
    <property type="molecule type" value="Genomic_DNA"/>
</dbReference>
<evidence type="ECO:0000313" key="15">
    <source>
        <dbReference type="Proteomes" id="UP000440367"/>
    </source>
</evidence>
<dbReference type="Proteomes" id="UP000440367">
    <property type="component" value="Unassembled WGS sequence"/>
</dbReference>
<evidence type="ECO:0000313" key="4">
    <source>
        <dbReference type="EMBL" id="KAE9072610.1"/>
    </source>
</evidence>
<organism evidence="7 13">
    <name type="scientific">Phytophthora fragariae</name>
    <dbReference type="NCBI Taxonomy" id="53985"/>
    <lineage>
        <taxon>Eukaryota</taxon>
        <taxon>Sar</taxon>
        <taxon>Stramenopiles</taxon>
        <taxon>Oomycota</taxon>
        <taxon>Peronosporomycetes</taxon>
        <taxon>Peronosporales</taxon>
        <taxon>Peronosporaceae</taxon>
        <taxon>Phytophthora</taxon>
    </lineage>
</organism>
<evidence type="ECO:0000313" key="8">
    <source>
        <dbReference type="EMBL" id="KAE9179775.1"/>
    </source>
</evidence>
<dbReference type="EMBL" id="QXGE01002906">
    <property type="protein sequence ID" value="KAE9278374.1"/>
    <property type="molecule type" value="Genomic_DNA"/>
</dbReference>
<proteinExistence type="predicted"/>
<evidence type="ECO:0000313" key="21">
    <source>
        <dbReference type="Proteomes" id="UP000488956"/>
    </source>
</evidence>
<dbReference type="Proteomes" id="UP000486351">
    <property type="component" value="Unassembled WGS sequence"/>
</dbReference>
<evidence type="ECO:0000313" key="13">
    <source>
        <dbReference type="Proteomes" id="UP000433483"/>
    </source>
</evidence>
<dbReference type="Proteomes" id="UP000460718">
    <property type="component" value="Unassembled WGS sequence"/>
</dbReference>
<evidence type="ECO:0000313" key="11">
    <source>
        <dbReference type="EMBL" id="KAE9290078.1"/>
    </source>
</evidence>
<evidence type="ECO:0000313" key="9">
    <source>
        <dbReference type="EMBL" id="KAE9183458.1"/>
    </source>
</evidence>
<evidence type="ECO:0000313" key="18">
    <source>
        <dbReference type="Proteomes" id="UP000460718"/>
    </source>
</evidence>
<evidence type="ECO:0000313" key="19">
    <source>
        <dbReference type="Proteomes" id="UP000476176"/>
    </source>
</evidence>
<dbReference type="EMBL" id="QXFZ01002407">
    <property type="protein sequence ID" value="KAE9077425.1"/>
    <property type="molecule type" value="Genomic_DNA"/>
</dbReference>
<evidence type="ECO:0000313" key="14">
    <source>
        <dbReference type="Proteomes" id="UP000437068"/>
    </source>
</evidence>
<dbReference type="Proteomes" id="UP000429523">
    <property type="component" value="Unassembled WGS sequence"/>
</dbReference>
<dbReference type="Proteomes" id="UP000441208">
    <property type="component" value="Unassembled WGS sequence"/>
</dbReference>
<evidence type="ECO:0000256" key="1">
    <source>
        <dbReference type="SAM" id="SignalP"/>
    </source>
</evidence>
<dbReference type="EMBL" id="QXGA01003011">
    <property type="protein sequence ID" value="KAE9088768.1"/>
    <property type="molecule type" value="Genomic_DNA"/>
</dbReference>
<dbReference type="EMBL" id="QXGD01002846">
    <property type="protein sequence ID" value="KAE9183458.1"/>
    <property type="molecule type" value="Genomic_DNA"/>
</dbReference>
<dbReference type="EMBL" id="QXFX01002915">
    <property type="protein sequence ID" value="KAE9072610.1"/>
    <property type="molecule type" value="Genomic_DNA"/>
</dbReference>
<evidence type="ECO:0000313" key="5">
    <source>
        <dbReference type="EMBL" id="KAE9077425.1"/>
    </source>
</evidence>
<dbReference type="EMBL" id="QXGF01002875">
    <property type="protein sequence ID" value="KAE8923106.1"/>
    <property type="molecule type" value="Genomic_DNA"/>
</dbReference>
<feature type="chain" id="PRO_5036380763" description="RxLR effector protein" evidence="1">
    <location>
        <begin position="22"/>
        <end position="107"/>
    </location>
</feature>
<evidence type="ECO:0000313" key="3">
    <source>
        <dbReference type="EMBL" id="KAE8974078.1"/>
    </source>
</evidence>
<dbReference type="AlphaFoldDB" id="A0A6A3W0N7"/>
<dbReference type="Proteomes" id="UP000437068">
    <property type="component" value="Unassembled WGS sequence"/>
</dbReference>
<gene>
    <name evidence="10" type="ORF">PF001_g25190</name>
    <name evidence="9" type="ORF">PF002_g26701</name>
    <name evidence="8" type="ORF">PF004_g25044</name>
    <name evidence="7" type="ORF">PF005_g25968</name>
    <name evidence="6" type="ORF">PF006_g25503</name>
    <name evidence="5" type="ORF">PF007_g24249</name>
    <name evidence="11" type="ORF">PF008_g25720</name>
    <name evidence="2" type="ORF">PF009_g26639</name>
    <name evidence="4" type="ORF">PF010_g25419</name>
    <name evidence="3" type="ORF">PF011_g25001</name>
</gene>
<dbReference type="EMBL" id="QXGC01002979">
    <property type="protein sequence ID" value="KAE9179775.1"/>
    <property type="molecule type" value="Genomic_DNA"/>
</dbReference>
<name>A0A6A3W0N7_9STRA</name>
<reference evidence="12 13" key="1">
    <citation type="submission" date="2018-08" db="EMBL/GenBank/DDBJ databases">
        <title>Genomic investigation of the strawberry pathogen Phytophthora fragariae indicates pathogenicity is determined by transcriptional variation in three key races.</title>
        <authorList>
            <person name="Adams T.M."/>
            <person name="Armitage A.D."/>
            <person name="Sobczyk M.K."/>
            <person name="Bates H.J."/>
            <person name="Dunwell J.M."/>
            <person name="Nellist C.F."/>
            <person name="Harrison R.J."/>
        </authorList>
    </citation>
    <scope>NUCLEOTIDE SEQUENCE [LARGE SCALE GENOMIC DNA]</scope>
    <source>
        <strain evidence="10 14">A4</strain>
        <strain evidence="9 15">BC-1</strain>
        <strain evidence="8 19">BC-23</strain>
        <strain evidence="7 13">NOV-27</strain>
        <strain evidence="6 16">NOV-5</strain>
        <strain evidence="5 17">NOV-71</strain>
        <strain evidence="11 20">NOV-77</strain>
        <strain evidence="2 12">NOV-9</strain>
        <strain evidence="4 21">ONT-3</strain>
        <strain evidence="3 18">SCRP245</strain>
    </source>
</reference>
<keyword evidence="13" id="KW-1185">Reference proteome</keyword>
<evidence type="ECO:0000313" key="12">
    <source>
        <dbReference type="Proteomes" id="UP000429523"/>
    </source>
</evidence>
<dbReference type="OrthoDB" id="115636at2759"/>
<dbReference type="EMBL" id="QXFW01002956">
    <property type="protein sequence ID" value="KAE8974078.1"/>
    <property type="molecule type" value="Genomic_DNA"/>
</dbReference>
<dbReference type="Proteomes" id="UP000433483">
    <property type="component" value="Unassembled WGS sequence"/>
</dbReference>
<dbReference type="EMBL" id="QXFY01002976">
    <property type="protein sequence ID" value="KAE9290078.1"/>
    <property type="molecule type" value="Genomic_DNA"/>
</dbReference>
<evidence type="ECO:0000313" key="6">
    <source>
        <dbReference type="EMBL" id="KAE9088768.1"/>
    </source>
</evidence>
<keyword evidence="1" id="KW-0732">Signal</keyword>
<dbReference type="Proteomes" id="UP000440732">
    <property type="component" value="Unassembled WGS sequence"/>
</dbReference>
<dbReference type="Proteomes" id="UP000488956">
    <property type="component" value="Unassembled WGS sequence"/>
</dbReference>
<sequence>MAKVSFIVCLTASLLIAGGSSEASRYLRPSVEEIAAAPCTMHPLNSSLNSSLDTDNGSLQESGTMSIGSKVFNVVDPNAVNTMTIGNKVYKIADVSRSKTKTYSIST</sequence>
<protein>
    <recommendedName>
        <fullName evidence="22">RxLR effector protein</fullName>
    </recommendedName>
</protein>
<evidence type="ECO:0000313" key="16">
    <source>
        <dbReference type="Proteomes" id="UP000440732"/>
    </source>
</evidence>
<evidence type="ECO:0000313" key="7">
    <source>
        <dbReference type="EMBL" id="KAE9174180.1"/>
    </source>
</evidence>
<accession>A0A6A3W0N7</accession>
<evidence type="ECO:0000313" key="2">
    <source>
        <dbReference type="EMBL" id="KAE8923106.1"/>
    </source>
</evidence>